<gene>
    <name evidence="2" type="ORF">kam1_244</name>
</gene>
<evidence type="ECO:0000256" key="1">
    <source>
        <dbReference type="SAM" id="MobiDB-lite"/>
    </source>
</evidence>
<dbReference type="KEGG" id="mkc:kam1_244"/>
<protein>
    <submittedName>
        <fullName evidence="2">Uncharacterized protein</fullName>
    </submittedName>
</protein>
<feature type="region of interest" description="Disordered" evidence="1">
    <location>
        <begin position="39"/>
        <end position="58"/>
    </location>
</feature>
<reference evidence="3" key="1">
    <citation type="submission" date="2019-03" db="EMBL/GenBank/DDBJ databases">
        <title>Complete genome of Methylacidiphilum kamchatkense Kam1.</title>
        <authorList>
            <person name="Kruse T."/>
            <person name="Murarilal Ratnadevi C."/>
            <person name="Erikstad H.-A."/>
            <person name="Birkeland N.-K."/>
        </authorList>
    </citation>
    <scope>NUCLEOTIDE SEQUENCE [LARGE SCALE GENOMIC DNA]</scope>
    <source>
        <strain evidence="3">kam1</strain>
    </source>
</reference>
<dbReference type="RefSeq" id="WP_161792048.1">
    <property type="nucleotide sequence ID" value="NZ_CP037899.1"/>
</dbReference>
<name>A0A516TJR6_9BACT</name>
<sequence>MEKKLCDEYTSQKAPLGVLSVLPDEAGYYYQAKQRKLNAQTGQKLPRTQTAPVSTRPV</sequence>
<dbReference type="AlphaFoldDB" id="A0A516TJR6"/>
<organism evidence="2 3">
    <name type="scientific">Methylacidiphilum kamchatkense Kam1</name>
    <dbReference type="NCBI Taxonomy" id="1202785"/>
    <lineage>
        <taxon>Bacteria</taxon>
        <taxon>Pseudomonadati</taxon>
        <taxon>Verrucomicrobiota</taxon>
        <taxon>Methylacidiphilae</taxon>
        <taxon>Methylacidiphilales</taxon>
        <taxon>Methylacidiphilaceae</taxon>
        <taxon>Methylacidiphilum (ex Ratnadevi et al. 2023)</taxon>
    </lineage>
</organism>
<accession>A0A516TJR6</accession>
<dbReference type="Proteomes" id="UP000315925">
    <property type="component" value="Chromosome"/>
</dbReference>
<dbReference type="EMBL" id="CP037899">
    <property type="protein sequence ID" value="QDQ41499.1"/>
    <property type="molecule type" value="Genomic_DNA"/>
</dbReference>
<proteinExistence type="predicted"/>
<evidence type="ECO:0000313" key="3">
    <source>
        <dbReference type="Proteomes" id="UP000315925"/>
    </source>
</evidence>
<evidence type="ECO:0000313" key="2">
    <source>
        <dbReference type="EMBL" id="QDQ41499.1"/>
    </source>
</evidence>